<name>A0AAX1NAE4_9BACT</name>
<dbReference type="Proteomes" id="UP000678679">
    <property type="component" value="Chromosome 1"/>
</dbReference>
<accession>A0AAX1NAE4</accession>
<dbReference type="RefSeq" id="WP_169664438.1">
    <property type="nucleotide sequence ID" value="NZ_CP076132.1"/>
</dbReference>
<keyword evidence="4" id="KW-1185">Reference proteome</keyword>
<evidence type="ECO:0000313" key="4">
    <source>
        <dbReference type="Proteomes" id="UP000678679"/>
    </source>
</evidence>
<dbReference type="EMBL" id="CP076132">
    <property type="protein sequence ID" value="QWG02973.1"/>
    <property type="molecule type" value="Genomic_DNA"/>
</dbReference>
<keyword evidence="2" id="KW-0732">Signal</keyword>
<proteinExistence type="predicted"/>
<evidence type="ECO:0000313" key="3">
    <source>
        <dbReference type="EMBL" id="QWG02973.1"/>
    </source>
</evidence>
<evidence type="ECO:0000256" key="2">
    <source>
        <dbReference type="SAM" id="SignalP"/>
    </source>
</evidence>
<feature type="chain" id="PRO_5043802332" evidence="2">
    <location>
        <begin position="21"/>
        <end position="142"/>
    </location>
</feature>
<dbReference type="KEGG" id="fya:KMW28_05170"/>
<feature type="compositionally biased region" description="Gly residues" evidence="1">
    <location>
        <begin position="120"/>
        <end position="142"/>
    </location>
</feature>
<feature type="signal peptide" evidence="2">
    <location>
        <begin position="1"/>
        <end position="20"/>
    </location>
</feature>
<protein>
    <submittedName>
        <fullName evidence="3">Uncharacterized protein</fullName>
    </submittedName>
</protein>
<dbReference type="AlphaFoldDB" id="A0AAX1NAE4"/>
<feature type="region of interest" description="Disordered" evidence="1">
    <location>
        <begin position="108"/>
        <end position="142"/>
    </location>
</feature>
<gene>
    <name evidence="3" type="ORF">KMW28_05170</name>
</gene>
<evidence type="ECO:0000256" key="1">
    <source>
        <dbReference type="SAM" id="MobiDB-lite"/>
    </source>
</evidence>
<reference evidence="3 4" key="1">
    <citation type="submission" date="2021-05" db="EMBL/GenBank/DDBJ databases">
        <title>Comparative genomic studies on the polysaccharide-degrading batcterial strains of the Flammeovirga genus.</title>
        <authorList>
            <person name="Zewei F."/>
            <person name="Zheng Z."/>
            <person name="Yu L."/>
            <person name="Ruyue G."/>
            <person name="Yanhong M."/>
            <person name="Yuanyuan C."/>
            <person name="Jingyan G."/>
            <person name="Wenjun H."/>
        </authorList>
    </citation>
    <scope>NUCLEOTIDE SEQUENCE [LARGE SCALE GENOMIC DNA]</scope>
    <source>
        <strain evidence="3 4">NBRC:100898</strain>
    </source>
</reference>
<organism evidence="3 4">
    <name type="scientific">Flammeovirga yaeyamensis</name>
    <dbReference type="NCBI Taxonomy" id="367791"/>
    <lineage>
        <taxon>Bacteria</taxon>
        <taxon>Pseudomonadati</taxon>
        <taxon>Bacteroidota</taxon>
        <taxon>Cytophagia</taxon>
        <taxon>Cytophagales</taxon>
        <taxon>Flammeovirgaceae</taxon>
        <taxon>Flammeovirga</taxon>
    </lineage>
</organism>
<sequence>MNLRLLFSITFSMMALALFAQDSERQRPNHSTPEEKSVETLGQLEEKIELTDEQRKGIYDIHLEFFTNAQEAMKERDKEKMETLENTRNEKVKDLLGKKLYRKYLSVMNENKPQGPPNGRQGGGRGGRGGMGGPGGGQGQMF</sequence>